<organism evidence="2 3">
    <name type="scientific">Sphagnum jensenii</name>
    <dbReference type="NCBI Taxonomy" id="128206"/>
    <lineage>
        <taxon>Eukaryota</taxon>
        <taxon>Viridiplantae</taxon>
        <taxon>Streptophyta</taxon>
        <taxon>Embryophyta</taxon>
        <taxon>Bryophyta</taxon>
        <taxon>Sphagnophytina</taxon>
        <taxon>Sphagnopsida</taxon>
        <taxon>Sphagnales</taxon>
        <taxon>Sphagnaceae</taxon>
        <taxon>Sphagnum</taxon>
    </lineage>
</organism>
<name>A0ABP0VKB3_9BRYO</name>
<sequence length="69" mass="7264">MEISDVPLDVPPASVAGESARRTVPLQENLHAESVLRADSPATEAGGTSNGTSEISICVVSSHHRAIRW</sequence>
<keyword evidence="3" id="KW-1185">Reference proteome</keyword>
<dbReference type="EMBL" id="OZ020096">
    <property type="protein sequence ID" value="CAK9254874.1"/>
    <property type="molecule type" value="Genomic_DNA"/>
</dbReference>
<reference evidence="2 3" key="1">
    <citation type="submission" date="2024-02" db="EMBL/GenBank/DDBJ databases">
        <authorList>
            <consortium name="ELIXIR-Norway"/>
            <consortium name="Elixir Norway"/>
        </authorList>
    </citation>
    <scope>NUCLEOTIDE SEQUENCE [LARGE SCALE GENOMIC DNA]</scope>
</reference>
<feature type="region of interest" description="Disordered" evidence="1">
    <location>
        <begin position="1"/>
        <end position="53"/>
    </location>
</feature>
<dbReference type="Proteomes" id="UP001497444">
    <property type="component" value="Chromosome 1"/>
</dbReference>
<evidence type="ECO:0000313" key="2">
    <source>
        <dbReference type="EMBL" id="CAK9254874.1"/>
    </source>
</evidence>
<gene>
    <name evidence="2" type="ORF">CSSPJE1EN1_LOCUS352</name>
</gene>
<evidence type="ECO:0000256" key="1">
    <source>
        <dbReference type="SAM" id="MobiDB-lite"/>
    </source>
</evidence>
<protein>
    <submittedName>
        <fullName evidence="2">Uncharacterized protein</fullName>
    </submittedName>
</protein>
<proteinExistence type="predicted"/>
<accession>A0ABP0VKB3</accession>
<evidence type="ECO:0000313" key="3">
    <source>
        <dbReference type="Proteomes" id="UP001497444"/>
    </source>
</evidence>